<gene>
    <name evidence="6" type="ORF">AAIG39_20700</name>
</gene>
<dbReference type="Proteomes" id="UP001411173">
    <property type="component" value="Unassembled WGS sequence"/>
</dbReference>
<dbReference type="Gene3D" id="1.10.287.1120">
    <property type="entry name" value="Bipartite methylase S protein"/>
    <property type="match status" value="1"/>
</dbReference>
<evidence type="ECO:0000256" key="3">
    <source>
        <dbReference type="ARBA" id="ARBA00023125"/>
    </source>
</evidence>
<name>A0ABU9V9Q2_9ENTR</name>
<accession>A0ABU9V9Q2</accession>
<evidence type="ECO:0000256" key="2">
    <source>
        <dbReference type="ARBA" id="ARBA00022747"/>
    </source>
</evidence>
<dbReference type="InterPro" id="IPR044946">
    <property type="entry name" value="Restrct_endonuc_typeI_TRD_sf"/>
</dbReference>
<organism evidence="6 7">
    <name type="scientific">Phytobacter palmae</name>
    <dbReference type="NCBI Taxonomy" id="1855371"/>
    <lineage>
        <taxon>Bacteria</taxon>
        <taxon>Pseudomonadati</taxon>
        <taxon>Pseudomonadota</taxon>
        <taxon>Gammaproteobacteria</taxon>
        <taxon>Enterobacterales</taxon>
        <taxon>Enterobacteriaceae</taxon>
        <taxon>Phytobacter</taxon>
    </lineage>
</organism>
<comment type="caution">
    <text evidence="6">The sequence shown here is derived from an EMBL/GenBank/DDBJ whole genome shotgun (WGS) entry which is preliminary data.</text>
</comment>
<keyword evidence="2" id="KW-0680">Restriction system</keyword>
<reference evidence="6 7" key="1">
    <citation type="submission" date="2024-02" db="EMBL/GenBank/DDBJ databases">
        <title>Whole genome of MDR Enterobacteriaceae from southern Thailand.</title>
        <authorList>
            <person name="Surachat K."/>
        </authorList>
    </citation>
    <scope>NUCLEOTIDE SEQUENCE [LARGE SCALE GENOMIC DNA]</scope>
    <source>
        <strain evidence="6 7">PSU_29</strain>
    </source>
</reference>
<protein>
    <submittedName>
        <fullName evidence="6">Restriction endonuclease subunit S</fullName>
        <ecNumber evidence="6">3.1.21.-</ecNumber>
    </submittedName>
</protein>
<evidence type="ECO:0000256" key="4">
    <source>
        <dbReference type="SAM" id="MobiDB-lite"/>
    </source>
</evidence>
<dbReference type="EC" id="3.1.21.-" evidence="6"/>
<evidence type="ECO:0000256" key="1">
    <source>
        <dbReference type="ARBA" id="ARBA00010923"/>
    </source>
</evidence>
<evidence type="ECO:0000259" key="5">
    <source>
        <dbReference type="Pfam" id="PF01420"/>
    </source>
</evidence>
<keyword evidence="6" id="KW-0255">Endonuclease</keyword>
<keyword evidence="7" id="KW-1185">Reference proteome</keyword>
<dbReference type="GO" id="GO:0016787">
    <property type="term" value="F:hydrolase activity"/>
    <property type="evidence" value="ECO:0007669"/>
    <property type="project" value="UniProtKB-KW"/>
</dbReference>
<feature type="domain" description="Type I restriction modification DNA specificity" evidence="5">
    <location>
        <begin position="32"/>
        <end position="188"/>
    </location>
</feature>
<dbReference type="InterPro" id="IPR000055">
    <property type="entry name" value="Restrct_endonuc_typeI_TRD"/>
</dbReference>
<dbReference type="SUPFAM" id="SSF116734">
    <property type="entry name" value="DNA methylase specificity domain"/>
    <property type="match status" value="2"/>
</dbReference>
<keyword evidence="3" id="KW-0238">DNA-binding</keyword>
<dbReference type="PANTHER" id="PTHR30408:SF13">
    <property type="entry name" value="TYPE I RESTRICTION ENZYME HINDI SPECIFICITY SUBUNIT"/>
    <property type="match status" value="1"/>
</dbReference>
<dbReference type="CDD" id="cd17273">
    <property type="entry name" value="RMtype1_S_EcoJA69PI-TRD1-CR1_like"/>
    <property type="match status" value="1"/>
</dbReference>
<proteinExistence type="inferred from homology"/>
<feature type="domain" description="Type I restriction modification DNA specificity" evidence="5">
    <location>
        <begin position="229"/>
        <end position="409"/>
    </location>
</feature>
<dbReference type="Gene3D" id="3.90.220.20">
    <property type="entry name" value="DNA methylase specificity domains"/>
    <property type="match status" value="2"/>
</dbReference>
<keyword evidence="6" id="KW-0378">Hydrolase</keyword>
<sequence>MSNQINSTLGDLVKAGGGIIHTGPFGSQLHAEDYVAQGIPCIMPANMKDNRVELSNISFISDEDAQRLSKYLVKEGDIVYSRRGNVTLKALIRKNEVGYFCGTGCLLLRPGNLLDSDYLTYYLSTPKIQSWIISQAIGATMPNLNTGILARIPFSGPKKAIQEKISSVLKAIDDKLELNNRINAELEAMAKTLYDYWFVQFDFPDANGKPYKTSGGKMVYNATLKREIPAGWESGTLDDLGQIVGGSTPTTSRPENFTTSGTPWITPNDLSDNQSNKFISRGAQDVSVEGIKNASLKTYPAGTVLLSSRAPIGYMAIARNELTTNQGFKSFIPSKNYSTEYVYYAVKNNLPVIVKNASGSTFKEVSGSVLKGVEVMLPAFSVADHFTKKVAEIFSRQDKLELENQQLIALRDWLLPLLMNGQVTVK</sequence>
<evidence type="ECO:0000313" key="6">
    <source>
        <dbReference type="EMBL" id="MEN0581401.1"/>
    </source>
</evidence>
<feature type="region of interest" description="Disordered" evidence="4">
    <location>
        <begin position="247"/>
        <end position="266"/>
    </location>
</feature>
<dbReference type="EMBL" id="JBCIVJ010000020">
    <property type="protein sequence ID" value="MEN0581401.1"/>
    <property type="molecule type" value="Genomic_DNA"/>
</dbReference>
<dbReference type="Pfam" id="PF01420">
    <property type="entry name" value="Methylase_S"/>
    <property type="match status" value="2"/>
</dbReference>
<dbReference type="InterPro" id="IPR052021">
    <property type="entry name" value="Type-I_RS_S_subunit"/>
</dbReference>
<dbReference type="PANTHER" id="PTHR30408">
    <property type="entry name" value="TYPE-1 RESTRICTION ENZYME ECOKI SPECIFICITY PROTEIN"/>
    <property type="match status" value="1"/>
</dbReference>
<comment type="similarity">
    <text evidence="1">Belongs to the type-I restriction system S methylase family.</text>
</comment>
<dbReference type="GO" id="GO:0004519">
    <property type="term" value="F:endonuclease activity"/>
    <property type="evidence" value="ECO:0007669"/>
    <property type="project" value="UniProtKB-KW"/>
</dbReference>
<dbReference type="RefSeq" id="WP_343194627.1">
    <property type="nucleotide sequence ID" value="NZ_JBCIVJ010000020.1"/>
</dbReference>
<keyword evidence="6" id="KW-0540">Nuclease</keyword>
<evidence type="ECO:0000313" key="7">
    <source>
        <dbReference type="Proteomes" id="UP001411173"/>
    </source>
</evidence>